<dbReference type="Proteomes" id="UP001595867">
    <property type="component" value="Unassembled WGS sequence"/>
</dbReference>
<organism evidence="3 4">
    <name type="scientific">Actinoplanes subglobosus</name>
    <dbReference type="NCBI Taxonomy" id="1547892"/>
    <lineage>
        <taxon>Bacteria</taxon>
        <taxon>Bacillati</taxon>
        <taxon>Actinomycetota</taxon>
        <taxon>Actinomycetes</taxon>
        <taxon>Micromonosporales</taxon>
        <taxon>Micromonosporaceae</taxon>
        <taxon>Actinoplanes</taxon>
    </lineage>
</organism>
<feature type="region of interest" description="Disordered" evidence="1">
    <location>
        <begin position="56"/>
        <end position="128"/>
    </location>
</feature>
<reference evidence="4" key="1">
    <citation type="journal article" date="2019" name="Int. J. Syst. Evol. Microbiol.">
        <title>The Global Catalogue of Microorganisms (GCM) 10K type strain sequencing project: providing services to taxonomists for standard genome sequencing and annotation.</title>
        <authorList>
            <consortium name="The Broad Institute Genomics Platform"/>
            <consortium name="The Broad Institute Genome Sequencing Center for Infectious Disease"/>
            <person name="Wu L."/>
            <person name="Ma J."/>
        </authorList>
    </citation>
    <scope>NUCLEOTIDE SEQUENCE [LARGE SCALE GENOMIC DNA]</scope>
    <source>
        <strain evidence="4">TBRC 5832</strain>
    </source>
</reference>
<evidence type="ECO:0000256" key="1">
    <source>
        <dbReference type="SAM" id="MobiDB-lite"/>
    </source>
</evidence>
<feature type="compositionally biased region" description="Low complexity" evidence="1">
    <location>
        <begin position="56"/>
        <end position="72"/>
    </location>
</feature>
<keyword evidence="2" id="KW-0812">Transmembrane</keyword>
<evidence type="ECO:0000313" key="4">
    <source>
        <dbReference type="Proteomes" id="UP001595867"/>
    </source>
</evidence>
<name>A0ABV8J0Q7_9ACTN</name>
<accession>A0ABV8J0Q7</accession>
<evidence type="ECO:0000256" key="2">
    <source>
        <dbReference type="SAM" id="Phobius"/>
    </source>
</evidence>
<feature type="compositionally biased region" description="Polar residues" evidence="1">
    <location>
        <begin position="117"/>
        <end position="128"/>
    </location>
</feature>
<gene>
    <name evidence="3" type="ORF">ACFO0C_27285</name>
</gene>
<feature type="transmembrane region" description="Helical" evidence="2">
    <location>
        <begin position="36"/>
        <end position="57"/>
    </location>
</feature>
<protein>
    <submittedName>
        <fullName evidence="3">Uncharacterized protein</fullName>
    </submittedName>
</protein>
<dbReference type="RefSeq" id="WP_378069540.1">
    <property type="nucleotide sequence ID" value="NZ_JBHSBL010000019.1"/>
</dbReference>
<proteinExistence type="predicted"/>
<dbReference type="EMBL" id="JBHSBL010000019">
    <property type="protein sequence ID" value="MFC4068649.1"/>
    <property type="molecule type" value="Genomic_DNA"/>
</dbReference>
<keyword evidence="2" id="KW-0472">Membrane</keyword>
<keyword evidence="2" id="KW-1133">Transmembrane helix</keyword>
<keyword evidence="4" id="KW-1185">Reference proteome</keyword>
<comment type="caution">
    <text evidence="3">The sequence shown here is derived from an EMBL/GenBank/DDBJ whole genome shotgun (WGS) entry which is preliminary data.</text>
</comment>
<evidence type="ECO:0000313" key="3">
    <source>
        <dbReference type="EMBL" id="MFC4068649.1"/>
    </source>
</evidence>
<sequence length="128" mass="12930">MSRTPMVITATVLLAAALTGWAVFLSGQGLENADRWVTVVGFFVTTILAAGSFAAGWSASRPPAPRQPASADRVTDSGTAHAGEGGRASTGIETCGDGRTAEVNRSGDATARGPGSVANTGVSRQPRT</sequence>